<evidence type="ECO:0000256" key="1">
    <source>
        <dbReference type="SAM" id="SignalP"/>
    </source>
</evidence>
<sequence>MKKVVGSIALVFGMASAQAMANDGPNPCRWEHYPQPAYCKVKRDVKKNNTVPVRQEKPKYRRTGGDR</sequence>
<keyword evidence="3" id="KW-1185">Reference proteome</keyword>
<dbReference type="EMBL" id="JAPFCC010000001">
    <property type="protein sequence ID" value="MCW7551447.1"/>
    <property type="molecule type" value="Genomic_DNA"/>
</dbReference>
<protein>
    <submittedName>
        <fullName evidence="2">Uncharacterized protein</fullName>
    </submittedName>
</protein>
<comment type="caution">
    <text evidence="2">The sequence shown here is derived from an EMBL/GenBank/DDBJ whole genome shotgun (WGS) entry which is preliminary data.</text>
</comment>
<feature type="chain" id="PRO_5047136790" evidence="1">
    <location>
        <begin position="22"/>
        <end position="67"/>
    </location>
</feature>
<keyword evidence="1" id="KW-0732">Signal</keyword>
<name>A0ABT3MQ11_9GAMM</name>
<dbReference type="Proteomes" id="UP001209854">
    <property type="component" value="Unassembled WGS sequence"/>
</dbReference>
<accession>A0ABT3MQ11</accession>
<evidence type="ECO:0000313" key="3">
    <source>
        <dbReference type="Proteomes" id="UP001209854"/>
    </source>
</evidence>
<organism evidence="2 3">
    <name type="scientific">Endozoicomonas gorgoniicola</name>
    <dbReference type="NCBI Taxonomy" id="1234144"/>
    <lineage>
        <taxon>Bacteria</taxon>
        <taxon>Pseudomonadati</taxon>
        <taxon>Pseudomonadota</taxon>
        <taxon>Gammaproteobacteria</taxon>
        <taxon>Oceanospirillales</taxon>
        <taxon>Endozoicomonadaceae</taxon>
        <taxon>Endozoicomonas</taxon>
    </lineage>
</organism>
<evidence type="ECO:0000313" key="2">
    <source>
        <dbReference type="EMBL" id="MCW7551447.1"/>
    </source>
</evidence>
<gene>
    <name evidence="2" type="ORF">NX722_02080</name>
</gene>
<feature type="signal peptide" evidence="1">
    <location>
        <begin position="1"/>
        <end position="21"/>
    </location>
</feature>
<reference evidence="2 3" key="1">
    <citation type="submission" date="2022-10" db="EMBL/GenBank/DDBJ databases">
        <title>High-quality genome sequences of two octocoral-associated bacteria, Endozoicomonas euniceicola EF212 and Endozoicomonas gorgoniicola PS125.</title>
        <authorList>
            <person name="Chiou Y.-J."/>
            <person name="Chen Y.-H."/>
        </authorList>
    </citation>
    <scope>NUCLEOTIDE SEQUENCE [LARGE SCALE GENOMIC DNA]</scope>
    <source>
        <strain evidence="2 3">PS125</strain>
    </source>
</reference>
<dbReference type="RefSeq" id="WP_262566501.1">
    <property type="nucleotide sequence ID" value="NZ_JAPFCC010000001.1"/>
</dbReference>
<proteinExistence type="predicted"/>